<evidence type="ECO:0000313" key="12">
    <source>
        <dbReference type="Proteomes" id="UP001168972"/>
    </source>
</evidence>
<evidence type="ECO:0000256" key="6">
    <source>
        <dbReference type="ARBA" id="ARBA00022989"/>
    </source>
</evidence>
<dbReference type="PANTHER" id="PTHR21137">
    <property type="entry name" value="ODORANT RECEPTOR"/>
    <property type="match status" value="1"/>
</dbReference>
<keyword evidence="4 10" id="KW-0812">Transmembrane</keyword>
<dbReference type="InterPro" id="IPR004117">
    <property type="entry name" value="7tm6_olfct_rcpt"/>
</dbReference>
<dbReference type="GO" id="GO:0005549">
    <property type="term" value="F:odorant binding"/>
    <property type="evidence" value="ECO:0007669"/>
    <property type="project" value="InterPro"/>
</dbReference>
<reference evidence="11" key="1">
    <citation type="journal article" date="2023" name="bioRxiv">
        <title>Scaffold-level genome assemblies of two parasitoid biocontrol wasps reveal the parthenogenesis mechanism and an associated novel virus.</title>
        <authorList>
            <person name="Inwood S."/>
            <person name="Skelly J."/>
            <person name="Guhlin J."/>
            <person name="Harrop T."/>
            <person name="Goldson S."/>
            <person name="Dearden P."/>
        </authorList>
    </citation>
    <scope>NUCLEOTIDE SEQUENCE</scope>
    <source>
        <strain evidence="11">Lincoln</strain>
        <tissue evidence="11">Whole body</tissue>
    </source>
</reference>
<protein>
    <recommendedName>
        <fullName evidence="10">Odorant receptor</fullName>
    </recommendedName>
</protein>
<evidence type="ECO:0000256" key="9">
    <source>
        <dbReference type="ARBA" id="ARBA00023224"/>
    </source>
</evidence>
<dbReference type="GO" id="GO:0004984">
    <property type="term" value="F:olfactory receptor activity"/>
    <property type="evidence" value="ECO:0007669"/>
    <property type="project" value="InterPro"/>
</dbReference>
<organism evidence="11 12">
    <name type="scientific">Microctonus hyperodae</name>
    <name type="common">Parasitoid wasp</name>
    <dbReference type="NCBI Taxonomy" id="165561"/>
    <lineage>
        <taxon>Eukaryota</taxon>
        <taxon>Metazoa</taxon>
        <taxon>Ecdysozoa</taxon>
        <taxon>Arthropoda</taxon>
        <taxon>Hexapoda</taxon>
        <taxon>Insecta</taxon>
        <taxon>Pterygota</taxon>
        <taxon>Neoptera</taxon>
        <taxon>Endopterygota</taxon>
        <taxon>Hymenoptera</taxon>
        <taxon>Apocrita</taxon>
        <taxon>Ichneumonoidea</taxon>
        <taxon>Braconidae</taxon>
        <taxon>Euphorinae</taxon>
        <taxon>Microctonus</taxon>
    </lineage>
</organism>
<keyword evidence="2" id="KW-1003">Cell membrane</keyword>
<keyword evidence="8 10" id="KW-0675">Receptor</keyword>
<reference evidence="11" key="2">
    <citation type="submission" date="2023-03" db="EMBL/GenBank/DDBJ databases">
        <authorList>
            <person name="Inwood S.N."/>
            <person name="Skelly J.G."/>
            <person name="Guhlin J."/>
            <person name="Harrop T.W.R."/>
            <person name="Goldson S.G."/>
            <person name="Dearden P.K."/>
        </authorList>
    </citation>
    <scope>NUCLEOTIDE SEQUENCE</scope>
    <source>
        <strain evidence="11">Lincoln</strain>
        <tissue evidence="11">Whole body</tissue>
    </source>
</reference>
<evidence type="ECO:0000313" key="11">
    <source>
        <dbReference type="EMBL" id="KAK0168479.1"/>
    </source>
</evidence>
<evidence type="ECO:0000256" key="10">
    <source>
        <dbReference type="RuleBase" id="RU351113"/>
    </source>
</evidence>
<dbReference type="EMBL" id="JAQQBR010001831">
    <property type="protein sequence ID" value="KAK0168479.1"/>
    <property type="molecule type" value="Genomic_DNA"/>
</dbReference>
<evidence type="ECO:0000256" key="2">
    <source>
        <dbReference type="ARBA" id="ARBA00022475"/>
    </source>
</evidence>
<comment type="caution">
    <text evidence="10">Lacks conserved residue(s) required for the propagation of feature annotation.</text>
</comment>
<dbReference type="Proteomes" id="UP001168972">
    <property type="component" value="Unassembled WGS sequence"/>
</dbReference>
<dbReference type="GO" id="GO:0007165">
    <property type="term" value="P:signal transduction"/>
    <property type="evidence" value="ECO:0007669"/>
    <property type="project" value="UniProtKB-KW"/>
</dbReference>
<dbReference type="GO" id="GO:0005886">
    <property type="term" value="C:plasma membrane"/>
    <property type="evidence" value="ECO:0007669"/>
    <property type="project" value="UniProtKB-SubCell"/>
</dbReference>
<gene>
    <name evidence="11" type="ORF">PV327_002272</name>
</gene>
<keyword evidence="7 10" id="KW-0472">Membrane</keyword>
<evidence type="ECO:0000256" key="4">
    <source>
        <dbReference type="ARBA" id="ARBA00022692"/>
    </source>
</evidence>
<keyword evidence="6 10" id="KW-1133">Transmembrane helix</keyword>
<keyword evidence="3 10" id="KW-0716">Sensory transduction</keyword>
<evidence type="ECO:0000256" key="3">
    <source>
        <dbReference type="ARBA" id="ARBA00022606"/>
    </source>
</evidence>
<keyword evidence="9 10" id="KW-0807">Transducer</keyword>
<feature type="transmembrane region" description="Helical" evidence="10">
    <location>
        <begin position="153"/>
        <end position="178"/>
    </location>
</feature>
<comment type="similarity">
    <text evidence="10">Belongs to the insect chemoreceptor superfamily. Heteromeric odorant receptor channel (TC 1.A.69) family.</text>
</comment>
<accession>A0AA39FF88</accession>
<name>A0AA39FF88_MICHY</name>
<dbReference type="Pfam" id="PF02949">
    <property type="entry name" value="7tm_6"/>
    <property type="match status" value="1"/>
</dbReference>
<comment type="subcellular location">
    <subcellularLocation>
        <location evidence="1 10">Cell membrane</location>
        <topology evidence="1 10">Multi-pass membrane protein</topology>
    </subcellularLocation>
</comment>
<comment type="caution">
    <text evidence="11">The sequence shown here is derived from an EMBL/GenBank/DDBJ whole genome shotgun (WGS) entry which is preliminary data.</text>
</comment>
<evidence type="ECO:0000256" key="1">
    <source>
        <dbReference type="ARBA" id="ARBA00004651"/>
    </source>
</evidence>
<proteinExistence type="inferred from homology"/>
<sequence length="368" mass="41961">MSARKIEELNWTVATKQTRWIFTLLGLWTSMTNNATSIEKLGVAVGCALKYAAIFYRRQEIKQCIQQIQNDWNQIESAEDHEIMIKNVRTGNKVTTLCATFMYTGGISHQIMAPFLPGSIISIVDNSTKRPLIYPVYDTMFETQETPIYEMVYLSHILMGVVVCSMTTGTCNLGAIFVTHASSQNQRMILKLGRLTKIKNNTENNSNKQMSAIVHLHNKIIKQVTKILLFSSDIEQILREICMIGVLESIYFICMAEYYSMTAWRNNEKFGAIIYFILVTAFTFNCFIFCYIGELLKDQFHKAGEAVYMTEWYYLSKKNARALALIIAVTQHPPKITAGGLMELSYNGFIAVIKSSAAYFNILRMVEF</sequence>
<feature type="transmembrane region" description="Helical" evidence="10">
    <location>
        <begin position="272"/>
        <end position="292"/>
    </location>
</feature>
<evidence type="ECO:0000256" key="8">
    <source>
        <dbReference type="ARBA" id="ARBA00023170"/>
    </source>
</evidence>
<dbReference type="PANTHER" id="PTHR21137:SF35">
    <property type="entry name" value="ODORANT RECEPTOR 19A-RELATED"/>
    <property type="match status" value="1"/>
</dbReference>
<evidence type="ECO:0000256" key="7">
    <source>
        <dbReference type="ARBA" id="ARBA00023136"/>
    </source>
</evidence>
<keyword evidence="5 10" id="KW-0552">Olfaction</keyword>
<evidence type="ECO:0000256" key="5">
    <source>
        <dbReference type="ARBA" id="ARBA00022725"/>
    </source>
</evidence>
<dbReference type="AlphaFoldDB" id="A0AA39FF88"/>
<keyword evidence="12" id="KW-1185">Reference proteome</keyword>